<keyword evidence="4" id="KW-1185">Reference proteome</keyword>
<dbReference type="InterPro" id="IPR019253">
    <property type="entry name" value="DUF2244_TM"/>
</dbReference>
<dbReference type="Pfam" id="PF10003">
    <property type="entry name" value="DUF2244"/>
    <property type="match status" value="1"/>
</dbReference>
<feature type="compositionally biased region" description="Pro residues" evidence="1">
    <location>
        <begin position="1"/>
        <end position="11"/>
    </location>
</feature>
<keyword evidence="2" id="KW-1133">Transmembrane helix</keyword>
<sequence>MSSPPPYPPSLAPAAAGASPPDAPGDAPAGVAVWFDAVLRPNRSLGPAGRARLFWAVAALSAVSALRFWAVGAWPVALFFILDAGLLWGAFKLNDRAGRRTETIRLSRAGLDVAYTAPDGRTRTARLEPVFARVDVRHAGSHRAQVRLVSRGVEAVVGSFLSRDERLEMAAALDEALYRFRTNQAPPTPGG</sequence>
<organism evidence="3 4">
    <name type="scientific">Rhodothalassium salexigens DSM 2132</name>
    <dbReference type="NCBI Taxonomy" id="1188247"/>
    <lineage>
        <taxon>Bacteria</taxon>
        <taxon>Pseudomonadati</taxon>
        <taxon>Pseudomonadota</taxon>
        <taxon>Alphaproteobacteria</taxon>
        <taxon>Rhodothalassiales</taxon>
        <taxon>Rhodothalassiaceae</taxon>
        <taxon>Rhodothalassium</taxon>
    </lineage>
</organism>
<feature type="compositionally biased region" description="Low complexity" evidence="1">
    <location>
        <begin position="12"/>
        <end position="23"/>
    </location>
</feature>
<dbReference type="AlphaFoldDB" id="A0A4R2PL75"/>
<keyword evidence="2" id="KW-0472">Membrane</keyword>
<dbReference type="Proteomes" id="UP000295399">
    <property type="component" value="Unassembled WGS sequence"/>
</dbReference>
<feature type="transmembrane region" description="Helical" evidence="2">
    <location>
        <begin position="76"/>
        <end position="93"/>
    </location>
</feature>
<name>A0A4R2PL75_RHOSA</name>
<reference evidence="3 4" key="1">
    <citation type="submission" date="2019-03" db="EMBL/GenBank/DDBJ databases">
        <title>Genomic Encyclopedia of Type Strains, Phase IV (KMG-IV): sequencing the most valuable type-strain genomes for metagenomic binning, comparative biology and taxonomic classification.</title>
        <authorList>
            <person name="Goeker M."/>
        </authorList>
    </citation>
    <scope>NUCLEOTIDE SEQUENCE [LARGE SCALE GENOMIC DNA]</scope>
    <source>
        <strain evidence="3 4">DSM 2132</strain>
    </source>
</reference>
<proteinExistence type="predicted"/>
<accession>A0A4R2PL75</accession>
<evidence type="ECO:0000256" key="2">
    <source>
        <dbReference type="SAM" id="Phobius"/>
    </source>
</evidence>
<comment type="caution">
    <text evidence="3">The sequence shown here is derived from an EMBL/GenBank/DDBJ whole genome shotgun (WGS) entry which is preliminary data.</text>
</comment>
<dbReference type="RefSeq" id="WP_165878733.1">
    <property type="nucleotide sequence ID" value="NZ_JACIGF010000003.1"/>
</dbReference>
<feature type="region of interest" description="Disordered" evidence="1">
    <location>
        <begin position="1"/>
        <end position="23"/>
    </location>
</feature>
<evidence type="ECO:0000256" key="1">
    <source>
        <dbReference type="SAM" id="MobiDB-lite"/>
    </source>
</evidence>
<protein>
    <submittedName>
        <fullName evidence="3">Putative membrane protein</fullName>
    </submittedName>
</protein>
<dbReference type="InParanoid" id="A0A4R2PL75"/>
<keyword evidence="2" id="KW-0812">Transmembrane</keyword>
<gene>
    <name evidence="3" type="ORF">EV659_10374</name>
</gene>
<dbReference type="EMBL" id="SLXO01000003">
    <property type="protein sequence ID" value="TCP36187.1"/>
    <property type="molecule type" value="Genomic_DNA"/>
</dbReference>
<evidence type="ECO:0000313" key="4">
    <source>
        <dbReference type="Proteomes" id="UP000295399"/>
    </source>
</evidence>
<evidence type="ECO:0000313" key="3">
    <source>
        <dbReference type="EMBL" id="TCP36187.1"/>
    </source>
</evidence>